<feature type="region of interest" description="Disordered" evidence="1">
    <location>
        <begin position="176"/>
        <end position="206"/>
    </location>
</feature>
<evidence type="ECO:0000259" key="2">
    <source>
        <dbReference type="Pfam" id="PF06391"/>
    </source>
</evidence>
<dbReference type="HOGENOM" id="CLU_1158070_0_0_1"/>
<dbReference type="eggNOG" id="KOG3800">
    <property type="taxonomic scope" value="Eukaryota"/>
</dbReference>
<feature type="region of interest" description="Disordered" evidence="1">
    <location>
        <begin position="1"/>
        <end position="24"/>
    </location>
</feature>
<dbReference type="GO" id="GO:0006281">
    <property type="term" value="P:DNA repair"/>
    <property type="evidence" value="ECO:0000318"/>
    <property type="project" value="GO_Central"/>
</dbReference>
<dbReference type="Proteomes" id="UP000001514">
    <property type="component" value="Unassembled WGS sequence"/>
</dbReference>
<dbReference type="GO" id="GO:0006357">
    <property type="term" value="P:regulation of transcription by RNA polymerase II"/>
    <property type="evidence" value="ECO:0000318"/>
    <property type="project" value="GO_Central"/>
</dbReference>
<dbReference type="InParanoid" id="D8T1G1"/>
<gene>
    <name evidence="3" type="ORF">SELMODRAFT_428018</name>
</gene>
<sequence>MAQVHAVELKGNQQELSPNKGMGWFGWRSSSNKTSKIKPKKNAQVSDEKIKERKQEQAIIVPYFATSARLRRTENVENLRFYGLGMNREMQVRRRIASIYNKREDNFASLRDYKDYLEDVEDIIFNLVQGINVDETEAKIKAYNEENYEQILTSRARKREFGCGSGGDVDAAANEAARADWTQPAQRWRGRGSRGAEDSRGASRHRRGLVHRLLPQEGSHGSFLQLVDQLEAREEPLLNG</sequence>
<dbReference type="AlphaFoldDB" id="D8T1G1"/>
<dbReference type="EMBL" id="GL377662">
    <property type="protein sequence ID" value="EFJ09494.1"/>
    <property type="molecule type" value="Genomic_DNA"/>
</dbReference>
<dbReference type="PANTHER" id="PTHR12683">
    <property type="entry name" value="CDK-ACTIVATING KINASE ASSEMBLY FACTOR MAT1"/>
    <property type="match status" value="1"/>
</dbReference>
<feature type="region of interest" description="Disordered" evidence="1">
    <location>
        <begin position="30"/>
        <end position="49"/>
    </location>
</feature>
<proteinExistence type="predicted"/>
<organism evidence="4">
    <name type="scientific">Selaginella moellendorffii</name>
    <name type="common">Spikemoss</name>
    <dbReference type="NCBI Taxonomy" id="88036"/>
    <lineage>
        <taxon>Eukaryota</taxon>
        <taxon>Viridiplantae</taxon>
        <taxon>Streptophyta</taxon>
        <taxon>Embryophyta</taxon>
        <taxon>Tracheophyta</taxon>
        <taxon>Lycopodiopsida</taxon>
        <taxon>Selaginellales</taxon>
        <taxon>Selaginellaceae</taxon>
        <taxon>Selaginella</taxon>
    </lineage>
</organism>
<evidence type="ECO:0000256" key="1">
    <source>
        <dbReference type="SAM" id="MobiDB-lite"/>
    </source>
</evidence>
<accession>D8T1G1</accession>
<evidence type="ECO:0000313" key="4">
    <source>
        <dbReference type="Proteomes" id="UP000001514"/>
    </source>
</evidence>
<reference evidence="3 4" key="1">
    <citation type="journal article" date="2011" name="Science">
        <title>The Selaginella genome identifies genetic changes associated with the evolution of vascular plants.</title>
        <authorList>
            <person name="Banks J.A."/>
            <person name="Nishiyama T."/>
            <person name="Hasebe M."/>
            <person name="Bowman J.L."/>
            <person name="Gribskov M."/>
            <person name="dePamphilis C."/>
            <person name="Albert V.A."/>
            <person name="Aono N."/>
            <person name="Aoyama T."/>
            <person name="Ambrose B.A."/>
            <person name="Ashton N.W."/>
            <person name="Axtell M.J."/>
            <person name="Barker E."/>
            <person name="Barker M.S."/>
            <person name="Bennetzen J.L."/>
            <person name="Bonawitz N.D."/>
            <person name="Chapple C."/>
            <person name="Cheng C."/>
            <person name="Correa L.G."/>
            <person name="Dacre M."/>
            <person name="DeBarry J."/>
            <person name="Dreyer I."/>
            <person name="Elias M."/>
            <person name="Engstrom E.M."/>
            <person name="Estelle M."/>
            <person name="Feng L."/>
            <person name="Finet C."/>
            <person name="Floyd S.K."/>
            <person name="Frommer W.B."/>
            <person name="Fujita T."/>
            <person name="Gramzow L."/>
            <person name="Gutensohn M."/>
            <person name="Harholt J."/>
            <person name="Hattori M."/>
            <person name="Heyl A."/>
            <person name="Hirai T."/>
            <person name="Hiwatashi Y."/>
            <person name="Ishikawa M."/>
            <person name="Iwata M."/>
            <person name="Karol K.G."/>
            <person name="Koehler B."/>
            <person name="Kolukisaoglu U."/>
            <person name="Kubo M."/>
            <person name="Kurata T."/>
            <person name="Lalonde S."/>
            <person name="Li K."/>
            <person name="Li Y."/>
            <person name="Litt A."/>
            <person name="Lyons E."/>
            <person name="Manning G."/>
            <person name="Maruyama T."/>
            <person name="Michael T.P."/>
            <person name="Mikami K."/>
            <person name="Miyazaki S."/>
            <person name="Morinaga S."/>
            <person name="Murata T."/>
            <person name="Mueller-Roeber B."/>
            <person name="Nelson D.R."/>
            <person name="Obara M."/>
            <person name="Oguri Y."/>
            <person name="Olmstead R.G."/>
            <person name="Onodera N."/>
            <person name="Petersen B.L."/>
            <person name="Pils B."/>
            <person name="Prigge M."/>
            <person name="Rensing S.A."/>
            <person name="Riano-Pachon D.M."/>
            <person name="Roberts A.W."/>
            <person name="Sato Y."/>
            <person name="Scheller H.V."/>
            <person name="Schulz B."/>
            <person name="Schulz C."/>
            <person name="Shakirov E.V."/>
            <person name="Shibagaki N."/>
            <person name="Shinohara N."/>
            <person name="Shippen D.E."/>
            <person name="Soerensen I."/>
            <person name="Sotooka R."/>
            <person name="Sugimoto N."/>
            <person name="Sugita M."/>
            <person name="Sumikawa N."/>
            <person name="Tanurdzic M."/>
            <person name="Theissen G."/>
            <person name="Ulvskov P."/>
            <person name="Wakazuki S."/>
            <person name="Weng J.K."/>
            <person name="Willats W.W."/>
            <person name="Wipf D."/>
            <person name="Wolf P.G."/>
            <person name="Yang L."/>
            <person name="Zimmer A.D."/>
            <person name="Zhu Q."/>
            <person name="Mitros T."/>
            <person name="Hellsten U."/>
            <person name="Loque D."/>
            <person name="Otillar R."/>
            <person name="Salamov A."/>
            <person name="Schmutz J."/>
            <person name="Shapiro H."/>
            <person name="Lindquist E."/>
            <person name="Lucas S."/>
            <person name="Rokhsar D."/>
            <person name="Grigoriev I.V."/>
        </authorList>
    </citation>
    <scope>NUCLEOTIDE SEQUENCE [LARGE SCALE GENOMIC DNA]</scope>
</reference>
<dbReference type="KEGG" id="smo:SELMODRAFT_428018"/>
<dbReference type="Pfam" id="PF06391">
    <property type="entry name" value="MAT1"/>
    <property type="match status" value="1"/>
</dbReference>
<protein>
    <recommendedName>
        <fullName evidence="2">MAT1 centre domain-containing protein</fullName>
    </recommendedName>
</protein>
<dbReference type="STRING" id="88036.D8T1G1"/>
<feature type="domain" description="MAT1 centre" evidence="2">
    <location>
        <begin position="81"/>
        <end position="159"/>
    </location>
</feature>
<dbReference type="PANTHER" id="PTHR12683:SF13">
    <property type="entry name" value="CDK-ACTIVATING KINASE ASSEMBLY FACTOR MAT1"/>
    <property type="match status" value="1"/>
</dbReference>
<dbReference type="GO" id="GO:0005675">
    <property type="term" value="C:transcription factor TFIIH holo complex"/>
    <property type="evidence" value="ECO:0000318"/>
    <property type="project" value="GO_Central"/>
</dbReference>
<evidence type="ECO:0000313" key="3">
    <source>
        <dbReference type="EMBL" id="EFJ09494.1"/>
    </source>
</evidence>
<keyword evidence="4" id="KW-1185">Reference proteome</keyword>
<dbReference type="InterPro" id="IPR015877">
    <property type="entry name" value="MAT1_centre"/>
</dbReference>
<dbReference type="Gramene" id="EFJ09494">
    <property type="protein sequence ID" value="EFJ09494"/>
    <property type="gene ID" value="SELMODRAFT_428018"/>
</dbReference>
<name>D8T1G1_SELML</name>